<evidence type="ECO:0000313" key="1">
    <source>
        <dbReference type="EMBL" id="KAJ9107323.1"/>
    </source>
</evidence>
<reference evidence="1" key="1">
    <citation type="submission" date="2023-04" db="EMBL/GenBank/DDBJ databases">
        <title>Draft Genome sequencing of Naganishia species isolated from polar environments using Oxford Nanopore Technology.</title>
        <authorList>
            <person name="Leo P."/>
            <person name="Venkateswaran K."/>
        </authorList>
    </citation>
    <scope>NUCLEOTIDE SEQUENCE</scope>
    <source>
        <strain evidence="1">MNA-CCFEE 5423</strain>
    </source>
</reference>
<dbReference type="EMBL" id="JASBWT010000002">
    <property type="protein sequence ID" value="KAJ9107323.1"/>
    <property type="molecule type" value="Genomic_DNA"/>
</dbReference>
<name>A0ACC2W770_9TREE</name>
<evidence type="ECO:0000313" key="2">
    <source>
        <dbReference type="Proteomes" id="UP001227268"/>
    </source>
</evidence>
<proteinExistence type="predicted"/>
<dbReference type="Proteomes" id="UP001227268">
    <property type="component" value="Unassembled WGS sequence"/>
</dbReference>
<protein>
    <submittedName>
        <fullName evidence="1">Uncharacterized protein</fullName>
    </submittedName>
</protein>
<organism evidence="1 2">
    <name type="scientific">Naganishia friedmannii</name>
    <dbReference type="NCBI Taxonomy" id="89922"/>
    <lineage>
        <taxon>Eukaryota</taxon>
        <taxon>Fungi</taxon>
        <taxon>Dikarya</taxon>
        <taxon>Basidiomycota</taxon>
        <taxon>Agaricomycotina</taxon>
        <taxon>Tremellomycetes</taxon>
        <taxon>Filobasidiales</taxon>
        <taxon>Filobasidiaceae</taxon>
        <taxon>Naganishia</taxon>
    </lineage>
</organism>
<accession>A0ACC2W770</accession>
<keyword evidence="2" id="KW-1185">Reference proteome</keyword>
<comment type="caution">
    <text evidence="1">The sequence shown here is derived from an EMBL/GenBank/DDBJ whole genome shotgun (WGS) entry which is preliminary data.</text>
</comment>
<sequence>MSDLSASLEPFLLVARSTKGAAAAKVIMDATSAPGVYGFGELLDMPNIKQSLAYSTLLPSLDEPSVRALEDLIIDSIYAGIISGRMDQINARFSVDWVLGRDLDVGGSGLRDLGMRLENWCEMTENLLSSLDIKIAQSRAETIATKALAVQQEQERFNAYHAFSLTGKAKGNKGDKQHRLQQAPVPQSGVTFNGPEASGSNSQPQAEASLGQGKQEQSVMAEIDPALLGTGRATRSQVRKPQTRNNAPGDAPANGAGSQQDNAEGTNDATEGTSNGATRIRLHSGASNTQASDAVKRPRRGV</sequence>
<gene>
    <name evidence="1" type="ORF">QFC21_000773</name>
</gene>